<evidence type="ECO:0000313" key="2">
    <source>
        <dbReference type="EMBL" id="CZS93340.1"/>
    </source>
</evidence>
<protein>
    <submittedName>
        <fullName evidence="2">Uncharacterized protein</fullName>
    </submittedName>
</protein>
<evidence type="ECO:0000256" key="1">
    <source>
        <dbReference type="SAM" id="MobiDB-lite"/>
    </source>
</evidence>
<organism evidence="2 3">
    <name type="scientific">Rhynchosporium graminicola</name>
    <dbReference type="NCBI Taxonomy" id="2792576"/>
    <lineage>
        <taxon>Eukaryota</taxon>
        <taxon>Fungi</taxon>
        <taxon>Dikarya</taxon>
        <taxon>Ascomycota</taxon>
        <taxon>Pezizomycotina</taxon>
        <taxon>Leotiomycetes</taxon>
        <taxon>Helotiales</taxon>
        <taxon>Ploettnerulaceae</taxon>
        <taxon>Rhynchosporium</taxon>
    </lineage>
</organism>
<dbReference type="InParanoid" id="A0A1E1K611"/>
<accession>A0A1E1K611</accession>
<name>A0A1E1K611_9HELO</name>
<feature type="region of interest" description="Disordered" evidence="1">
    <location>
        <begin position="302"/>
        <end position="322"/>
    </location>
</feature>
<sequence length="496" mass="54889">MATETSSFPAPLDLMSDITTSQMLDSKTTKPPIKFKTNTHIPLQKYQLTHNLLYERYFFGESYISGHLQRLQNGVFISPNIHPSSAPDEQGVHFSKTYVTFVAIAFTLHPSLSEEHRFQSATVEIRAANQDVSLLRILRFAPHLAFGRISSASLKWNFQLGASLGVAQGPAKADLEPKVGFEKDLVVGSFMRIQGSTRSISPALASSNEPRIPDTTLVWSLEENSQQEGGLPREFTFVFLLERPLPKKCTPQTQSAVQKQLPTRPQIEKAATEGEQVLCCGQASAAASAKYERIAGIDVKVEEPETAPATPPRSPPHKRLMKKSPDLVYTLLSKARSKSEEIVECLHSKTTELEKELSRFSKTLQHTYYDDPAPLHVTGNMPNARRVSAISTIDIEKVFTPLHFHIGVKPRITNAPDKSTNLFSSSDYDQSIVEGQVGQRFGAYEEEDEDDEDDDDDESVLVDGLFNFAAMSGHFEDLVELPGSSVGTIEPSLPAK</sequence>
<comment type="caution">
    <text evidence="2">The sequence shown here is derived from an EMBL/GenBank/DDBJ whole genome shotgun (WGS) entry which is preliminary data.</text>
</comment>
<dbReference type="EMBL" id="FJUW01000007">
    <property type="protein sequence ID" value="CZS93340.1"/>
    <property type="molecule type" value="Genomic_DNA"/>
</dbReference>
<evidence type="ECO:0000313" key="3">
    <source>
        <dbReference type="Proteomes" id="UP000178129"/>
    </source>
</evidence>
<proteinExistence type="predicted"/>
<dbReference type="Proteomes" id="UP000178129">
    <property type="component" value="Unassembled WGS sequence"/>
</dbReference>
<reference evidence="3" key="1">
    <citation type="submission" date="2016-03" db="EMBL/GenBank/DDBJ databases">
        <authorList>
            <person name="Ploux O."/>
        </authorList>
    </citation>
    <scope>NUCLEOTIDE SEQUENCE [LARGE SCALE GENOMIC DNA]</scope>
    <source>
        <strain evidence="3">UK7</strain>
    </source>
</reference>
<gene>
    <name evidence="2" type="ORF">RCO7_07747</name>
</gene>
<dbReference type="AlphaFoldDB" id="A0A1E1K611"/>
<keyword evidence="3" id="KW-1185">Reference proteome</keyword>